<sequence>MAVCLNTDSANRMFHILAHDKYYVDKSGMIEIMNARINTMNRYICITKPRRFGKTSIANMLGAYYGRSYHSESLFGDLKISKSESYAAHLNQYNVIYLCLNDLPDAGNTYEDYIGLIKASITEDIKAAYPELKEKQFRNISDLLTATKDQFIFIIDEWDYIFSHELFPEHHSDFLEFLRNLLKDRPYVALAYMTGVLPIKKYSTGSALNMFKEYTMLKDPFFEEYFGFTEDEVKALCDKQSALTMDEIRDWYNGYQTRSGVQLYNPRSVVCALEDAVCQSYWTRTGKMDEVLFFLKYNIGEVRDDVVKMVNSIPVRIEIEKEFSAGQEKPDNKKEIYSAMIIYGLLSYHDGSLCIPNKELMLEFEASLEDEDFGYVAELVHNSGEILNATLDMNGDAVAAYLHNIHNSELPILKYNDENSLSCVVTLAYLSARNKYRMEREEKSGKGFADFIFHPIRRNLAGLILELKADDTPESAIAQIRNKEYYEKLKKENVKNILAVGISYDTHSKEHQCVIEKL</sequence>
<evidence type="ECO:0000313" key="3">
    <source>
        <dbReference type="Proteomes" id="UP000274920"/>
    </source>
</evidence>
<dbReference type="RefSeq" id="WP_125127689.1">
    <property type="nucleotide sequence ID" value="NZ_RHJS01000002.1"/>
</dbReference>
<dbReference type="SUPFAM" id="SSF52540">
    <property type="entry name" value="P-loop containing nucleoside triphosphate hydrolases"/>
    <property type="match status" value="1"/>
</dbReference>
<protein>
    <submittedName>
        <fullName evidence="2">AAA family ATPase</fullName>
    </submittedName>
</protein>
<dbReference type="Pfam" id="PF08011">
    <property type="entry name" value="PDDEXK_9"/>
    <property type="match status" value="1"/>
</dbReference>
<feature type="domain" description="AAA-ATPase-like" evidence="1">
    <location>
        <begin position="16"/>
        <end position="202"/>
    </location>
</feature>
<evidence type="ECO:0000313" key="2">
    <source>
        <dbReference type="EMBL" id="RRK32180.1"/>
    </source>
</evidence>
<dbReference type="PANTHER" id="PTHR34825">
    <property type="entry name" value="CONSERVED PROTEIN, WITH A WEAK D-GALACTARATE DEHYDRATASE/ALTRONATE HYDROLASE DOMAIN"/>
    <property type="match status" value="1"/>
</dbReference>
<dbReference type="EMBL" id="RHJS01000002">
    <property type="protein sequence ID" value="RRK32180.1"/>
    <property type="molecule type" value="Genomic_DNA"/>
</dbReference>
<proteinExistence type="predicted"/>
<dbReference type="InterPro" id="IPR027417">
    <property type="entry name" value="P-loop_NTPase"/>
</dbReference>
<name>A0A3R8LYU2_9FIRM</name>
<dbReference type="Proteomes" id="UP000274920">
    <property type="component" value="Unassembled WGS sequence"/>
</dbReference>
<dbReference type="AlphaFoldDB" id="A0A3R8LYU2"/>
<dbReference type="InterPro" id="IPR012547">
    <property type="entry name" value="PDDEXK_9"/>
</dbReference>
<accession>A0A3R8LYU2</accession>
<reference evidence="2" key="1">
    <citation type="submission" date="2018-10" db="EMBL/GenBank/DDBJ databases">
        <title>Schaedlerella arabinophila gen. nov. sp. nov., isolated from the mouse intestinal tract and comparative analysis with the genome of the closely related altered Schaedler flora strain ASF502.</title>
        <authorList>
            <person name="Miyake S."/>
            <person name="Soh M."/>
            <person name="Seedorf H."/>
        </authorList>
    </citation>
    <scope>NUCLEOTIDE SEQUENCE [LARGE SCALE GENOMIC DNA]</scope>
    <source>
        <strain evidence="2">DSM 106076</strain>
    </source>
</reference>
<comment type="caution">
    <text evidence="2">The sequence shown here is derived from an EMBL/GenBank/DDBJ whole genome shotgun (WGS) entry which is preliminary data.</text>
</comment>
<dbReference type="Pfam" id="PF09820">
    <property type="entry name" value="AAA-ATPase_like"/>
    <property type="match status" value="1"/>
</dbReference>
<evidence type="ECO:0000259" key="1">
    <source>
        <dbReference type="Pfam" id="PF09820"/>
    </source>
</evidence>
<dbReference type="Gene3D" id="3.40.50.300">
    <property type="entry name" value="P-loop containing nucleotide triphosphate hydrolases"/>
    <property type="match status" value="1"/>
</dbReference>
<keyword evidence="3" id="KW-1185">Reference proteome</keyword>
<organism evidence="2 3">
    <name type="scientific">Schaedlerella arabinosiphila</name>
    <dbReference type="NCBI Taxonomy" id="2044587"/>
    <lineage>
        <taxon>Bacteria</taxon>
        <taxon>Bacillati</taxon>
        <taxon>Bacillota</taxon>
        <taxon>Clostridia</taxon>
        <taxon>Lachnospirales</taxon>
        <taxon>Lachnospiraceae</taxon>
        <taxon>Schaedlerella</taxon>
    </lineage>
</organism>
<dbReference type="PANTHER" id="PTHR34825:SF1">
    <property type="entry name" value="AAA-ATPASE-LIKE DOMAIN-CONTAINING PROTEIN"/>
    <property type="match status" value="1"/>
</dbReference>
<gene>
    <name evidence="2" type="ORF">EBB54_13025</name>
</gene>
<dbReference type="InterPro" id="IPR018631">
    <property type="entry name" value="AAA-ATPase-like_dom"/>
</dbReference>